<feature type="non-terminal residue" evidence="2">
    <location>
        <position position="1"/>
    </location>
</feature>
<comment type="caution">
    <text evidence="2">The sequence shown here is derived from an EMBL/GenBank/DDBJ whole genome shotgun (WGS) entry which is preliminary data.</text>
</comment>
<name>A0A841LHV8_9SPHN</name>
<dbReference type="EMBL" id="JACIIV010000046">
    <property type="protein sequence ID" value="MBB6229395.1"/>
    <property type="molecule type" value="Genomic_DNA"/>
</dbReference>
<evidence type="ECO:0000256" key="1">
    <source>
        <dbReference type="SAM" id="MobiDB-lite"/>
    </source>
</evidence>
<dbReference type="SUPFAM" id="SSF56935">
    <property type="entry name" value="Porins"/>
    <property type="match status" value="1"/>
</dbReference>
<feature type="region of interest" description="Disordered" evidence="1">
    <location>
        <begin position="1"/>
        <end position="25"/>
    </location>
</feature>
<dbReference type="PANTHER" id="PTHR47234">
    <property type="match status" value="1"/>
</dbReference>
<protein>
    <submittedName>
        <fullName evidence="2">Outer membrane receptor protein involved in Fe transport</fullName>
    </submittedName>
</protein>
<evidence type="ECO:0000313" key="3">
    <source>
        <dbReference type="Proteomes" id="UP000538147"/>
    </source>
</evidence>
<keyword evidence="3" id="KW-1185">Reference proteome</keyword>
<sequence>SILRDCPGPIPTTPSSALSPPDSSTQGVGNYVFGNDRSFGAKWLTDVEVGWQATKSLDFAIGANNVFNVYPDFDETSLNPNLGSGFYATSGAYGFTGGYYYARIGVKF</sequence>
<accession>A0A841LHV8</accession>
<organism evidence="2 3">
    <name type="scientific">Polymorphobacter multimanifer</name>
    <dbReference type="NCBI Taxonomy" id="1070431"/>
    <lineage>
        <taxon>Bacteria</taxon>
        <taxon>Pseudomonadati</taxon>
        <taxon>Pseudomonadota</taxon>
        <taxon>Alphaproteobacteria</taxon>
        <taxon>Sphingomonadales</taxon>
        <taxon>Sphingosinicellaceae</taxon>
        <taxon>Polymorphobacter</taxon>
    </lineage>
</organism>
<reference evidence="2 3" key="1">
    <citation type="submission" date="2020-08" db="EMBL/GenBank/DDBJ databases">
        <title>Genomic Encyclopedia of Type Strains, Phase IV (KMG-IV): sequencing the most valuable type-strain genomes for metagenomic binning, comparative biology and taxonomic classification.</title>
        <authorList>
            <person name="Goeker M."/>
        </authorList>
    </citation>
    <scope>NUCLEOTIDE SEQUENCE [LARGE SCALE GENOMIC DNA]</scope>
    <source>
        <strain evidence="2 3">DSM 102189</strain>
    </source>
</reference>
<feature type="compositionally biased region" description="Polar residues" evidence="1">
    <location>
        <begin position="13"/>
        <end position="25"/>
    </location>
</feature>
<dbReference type="Proteomes" id="UP000538147">
    <property type="component" value="Unassembled WGS sequence"/>
</dbReference>
<evidence type="ECO:0000313" key="2">
    <source>
        <dbReference type="EMBL" id="MBB6229395.1"/>
    </source>
</evidence>
<dbReference type="PANTHER" id="PTHR47234:SF3">
    <property type="entry name" value="SECRETIN_TONB SHORT N-TERMINAL DOMAIN-CONTAINING PROTEIN"/>
    <property type="match status" value="1"/>
</dbReference>
<dbReference type="AlphaFoldDB" id="A0A841LHV8"/>
<gene>
    <name evidence="2" type="ORF">FHS79_003596</name>
</gene>
<proteinExistence type="predicted"/>
<keyword evidence="2" id="KW-0675">Receptor</keyword>